<dbReference type="NCBIfam" id="NF007758">
    <property type="entry name" value="PRK10439.1"/>
    <property type="match status" value="1"/>
</dbReference>
<name>A0A370AMW3_9ACTN</name>
<evidence type="ECO:0000256" key="4">
    <source>
        <dbReference type="ARBA" id="ARBA00024201"/>
    </source>
</evidence>
<sequence length="430" mass="46381">MIASPAIERLAARLAAAPAGEHSALVEEFWAAVRRGGTPLVEALQDAPGHRAVTFLWRGHRATRQVLLVANRIGDREHLAGSLFTHLTGTDVWHLSYRLRGDHRASYQIAADISPGELPSDPGGVQRRLRALSAHAAADPLNTDSVPARWKPARSSVFALPEAPAQPWHGRRAGIARGTVERHRIPSAALGCERDVWGYLPPGRDHADLPVLALCDGDMWFGGLRLQETLDALIADGRVPPFAVLAPDAVDNPTRWGELGGRDEYVAFLADEVLPWASERLPLTADPARTVLAGQSLGGVSALYAGLRRPDRFGNVLAHSASLWWRPGLAPGIPEQSMSGTPWIAGLYAETRRPPLRVRLDVGLHEGPMVGQHRALCEVLRSRGHDVTHTEFNGGHDYVCWRGALADGLVATLGNGDGPMASGRDTDDGH</sequence>
<gene>
    <name evidence="6" type="ORF">DVH02_33810</name>
</gene>
<proteinExistence type="inferred from homology"/>
<dbReference type="InterPro" id="IPR021764">
    <property type="entry name" value="Enterochelin_esterase_N"/>
</dbReference>
<dbReference type="GO" id="GO:0008849">
    <property type="term" value="F:enterochelin esterase activity"/>
    <property type="evidence" value="ECO:0007669"/>
    <property type="project" value="InterPro"/>
</dbReference>
<comment type="caution">
    <text evidence="6">The sequence shown here is derived from an EMBL/GenBank/DDBJ whole genome shotgun (WGS) entry which is preliminary data.</text>
</comment>
<dbReference type="GO" id="GO:0005975">
    <property type="term" value="P:carbohydrate metabolic process"/>
    <property type="evidence" value="ECO:0007669"/>
    <property type="project" value="UniProtKB-ARBA"/>
</dbReference>
<dbReference type="PANTHER" id="PTHR48098">
    <property type="entry name" value="ENTEROCHELIN ESTERASE-RELATED"/>
    <property type="match status" value="1"/>
</dbReference>
<dbReference type="GO" id="GO:0006826">
    <property type="term" value="P:iron ion transport"/>
    <property type="evidence" value="ECO:0007669"/>
    <property type="project" value="InterPro"/>
</dbReference>
<reference evidence="6 7" key="1">
    <citation type="submission" date="2018-07" db="EMBL/GenBank/DDBJ databases">
        <title>Streptomyces species from bats.</title>
        <authorList>
            <person name="Dunlap C."/>
        </authorList>
    </citation>
    <scope>NUCLEOTIDE SEQUENCE [LARGE SCALE GENOMIC DNA]</scope>
    <source>
        <strain evidence="6 7">AC230</strain>
    </source>
</reference>
<dbReference type="EMBL" id="QQNA01000417">
    <property type="protein sequence ID" value="RDG30938.1"/>
    <property type="molecule type" value="Genomic_DNA"/>
</dbReference>
<dbReference type="SUPFAM" id="SSF81296">
    <property type="entry name" value="E set domains"/>
    <property type="match status" value="1"/>
</dbReference>
<evidence type="ECO:0000313" key="6">
    <source>
        <dbReference type="EMBL" id="RDG30938.1"/>
    </source>
</evidence>
<dbReference type="PANTHER" id="PTHR48098:SF3">
    <property type="entry name" value="IRON(III) ENTEROBACTIN ESTERASE"/>
    <property type="match status" value="1"/>
</dbReference>
<dbReference type="Pfam" id="PF00756">
    <property type="entry name" value="Esterase"/>
    <property type="match status" value="1"/>
</dbReference>
<organism evidence="6 7">
    <name type="scientific">Streptomyces corynorhini</name>
    <dbReference type="NCBI Taxonomy" id="2282652"/>
    <lineage>
        <taxon>Bacteria</taxon>
        <taxon>Bacillati</taxon>
        <taxon>Actinomycetota</taxon>
        <taxon>Actinomycetes</taxon>
        <taxon>Kitasatosporales</taxon>
        <taxon>Streptomycetaceae</taxon>
        <taxon>Streptomyces</taxon>
    </lineage>
</organism>
<dbReference type="Gene3D" id="3.40.50.1820">
    <property type="entry name" value="alpha/beta hydrolase"/>
    <property type="match status" value="1"/>
</dbReference>
<dbReference type="Gene3D" id="2.60.40.10">
    <property type="entry name" value="Immunoglobulins"/>
    <property type="match status" value="1"/>
</dbReference>
<dbReference type="InterPro" id="IPR050583">
    <property type="entry name" value="Mycobacterial_A85_antigen"/>
</dbReference>
<keyword evidence="2" id="KW-0963">Cytoplasm</keyword>
<dbReference type="Proteomes" id="UP000253741">
    <property type="component" value="Unassembled WGS sequence"/>
</dbReference>
<keyword evidence="7" id="KW-1185">Reference proteome</keyword>
<protein>
    <submittedName>
        <fullName evidence="6">Enterochelin esterase</fullName>
    </submittedName>
</protein>
<evidence type="ECO:0000256" key="3">
    <source>
        <dbReference type="ARBA" id="ARBA00022801"/>
    </source>
</evidence>
<evidence type="ECO:0000259" key="5">
    <source>
        <dbReference type="Pfam" id="PF11806"/>
    </source>
</evidence>
<dbReference type="InterPro" id="IPR014756">
    <property type="entry name" value="Ig_E-set"/>
</dbReference>
<keyword evidence="3" id="KW-0378">Hydrolase</keyword>
<dbReference type="InterPro" id="IPR000801">
    <property type="entry name" value="Esterase-like"/>
</dbReference>
<dbReference type="RefSeq" id="WP_114627652.1">
    <property type="nucleotide sequence ID" value="NZ_QQNA01000417.1"/>
</dbReference>
<dbReference type="AlphaFoldDB" id="A0A370AMW3"/>
<dbReference type="InterPro" id="IPR013783">
    <property type="entry name" value="Ig-like_fold"/>
</dbReference>
<accession>A0A370AMW3</accession>
<evidence type="ECO:0000313" key="7">
    <source>
        <dbReference type="Proteomes" id="UP000253741"/>
    </source>
</evidence>
<evidence type="ECO:0000256" key="1">
    <source>
        <dbReference type="ARBA" id="ARBA00004496"/>
    </source>
</evidence>
<evidence type="ECO:0000256" key="2">
    <source>
        <dbReference type="ARBA" id="ARBA00022490"/>
    </source>
</evidence>
<dbReference type="InterPro" id="IPR029058">
    <property type="entry name" value="AB_hydrolase_fold"/>
</dbReference>
<dbReference type="Pfam" id="PF11806">
    <property type="entry name" value="Enterochelin_N"/>
    <property type="match status" value="1"/>
</dbReference>
<dbReference type="SUPFAM" id="SSF53474">
    <property type="entry name" value="alpha/beta-Hydrolases"/>
    <property type="match status" value="1"/>
</dbReference>
<dbReference type="GO" id="GO:0005506">
    <property type="term" value="F:iron ion binding"/>
    <property type="evidence" value="ECO:0007669"/>
    <property type="project" value="InterPro"/>
</dbReference>
<dbReference type="OrthoDB" id="9775130at2"/>
<dbReference type="GO" id="GO:0005737">
    <property type="term" value="C:cytoplasm"/>
    <property type="evidence" value="ECO:0007669"/>
    <property type="project" value="UniProtKB-SubCell"/>
</dbReference>
<comment type="similarity">
    <text evidence="4">Belongs to the Fes family.</text>
</comment>
<feature type="domain" description="Enterochelin esterase N-terminal" evidence="5">
    <location>
        <begin position="52"/>
        <end position="168"/>
    </location>
</feature>
<comment type="subcellular location">
    <subcellularLocation>
        <location evidence="1">Cytoplasm</location>
    </subcellularLocation>
</comment>